<accession>A0A176Y891</accession>
<evidence type="ECO:0000256" key="1">
    <source>
        <dbReference type="ARBA" id="ARBA00004651"/>
    </source>
</evidence>
<dbReference type="Gene3D" id="1.10.3720.10">
    <property type="entry name" value="MetI-like"/>
    <property type="match status" value="1"/>
</dbReference>
<reference evidence="12 13" key="1">
    <citation type="submission" date="2016-03" db="EMBL/GenBank/DDBJ databases">
        <title>Draft Genome Sequence of the Strain BR 10245 (Bradyrhizobium sp.) isolated from nodules of Centrolobium paraense.</title>
        <authorList>
            <person name="Simoes-Araujo J.L.Sr."/>
            <person name="Barauna A.C."/>
            <person name="Silva K."/>
            <person name="Zilli J.E."/>
        </authorList>
    </citation>
    <scope>NUCLEOTIDE SEQUENCE [LARGE SCALE GENOMIC DNA]</scope>
    <source>
        <strain evidence="12 13">BR 10245</strain>
    </source>
</reference>
<feature type="domain" description="ABC transmembrane type-1" evidence="11">
    <location>
        <begin position="94"/>
        <end position="297"/>
    </location>
</feature>
<dbReference type="PROSITE" id="PS50928">
    <property type="entry name" value="ABC_TM1"/>
    <property type="match status" value="1"/>
</dbReference>
<comment type="caution">
    <text evidence="12">The sequence shown here is derived from an EMBL/GenBank/DDBJ whole genome shotgun (WGS) entry which is preliminary data.</text>
</comment>
<gene>
    <name evidence="12" type="ORF">AYJ54_35090</name>
</gene>
<keyword evidence="13" id="KW-1185">Reference proteome</keyword>
<keyword evidence="6 10" id="KW-1133">Transmembrane helix</keyword>
<evidence type="ECO:0000256" key="10">
    <source>
        <dbReference type="RuleBase" id="RU363032"/>
    </source>
</evidence>
<evidence type="ECO:0000256" key="7">
    <source>
        <dbReference type="ARBA" id="ARBA00023136"/>
    </source>
</evidence>
<dbReference type="AlphaFoldDB" id="A0A176Y891"/>
<evidence type="ECO:0000256" key="2">
    <source>
        <dbReference type="ARBA" id="ARBA00009306"/>
    </source>
</evidence>
<feature type="transmembrane region" description="Helical" evidence="10">
    <location>
        <begin position="12"/>
        <end position="34"/>
    </location>
</feature>
<dbReference type="Pfam" id="PF19300">
    <property type="entry name" value="BPD_transp_1_N"/>
    <property type="match status" value="1"/>
</dbReference>
<dbReference type="OrthoDB" id="9807402at2"/>
<comment type="subcellular location">
    <subcellularLocation>
        <location evidence="1 10">Cell membrane</location>
        <topology evidence="1 10">Multi-pass membrane protein</topology>
    </subcellularLocation>
</comment>
<dbReference type="InterPro" id="IPR045621">
    <property type="entry name" value="BPD_transp_1_N"/>
</dbReference>
<evidence type="ECO:0000256" key="6">
    <source>
        <dbReference type="ARBA" id="ARBA00022989"/>
    </source>
</evidence>
<dbReference type="EMBL" id="LUUB01000125">
    <property type="protein sequence ID" value="OAE97330.1"/>
    <property type="molecule type" value="Genomic_DNA"/>
</dbReference>
<dbReference type="InterPro" id="IPR035906">
    <property type="entry name" value="MetI-like_sf"/>
</dbReference>
<protein>
    <recommendedName>
        <fullName evidence="9">Glutathione transport system permease protein GsiC</fullName>
    </recommendedName>
</protein>
<dbReference type="GO" id="GO:0005886">
    <property type="term" value="C:plasma membrane"/>
    <property type="evidence" value="ECO:0007669"/>
    <property type="project" value="UniProtKB-SubCell"/>
</dbReference>
<name>A0A176Y891_9BRAD</name>
<sequence>MLSFLIRRILQTIPTVLAVVLLVFVLFSVVPGSIVSSMSDDSDPQVELRMKKQLGLDDPVYVRFGAYIAKLAIGDFGTSFRTREPVTTMIAKRTWPTLQLIFAAMAFAIVIGVPLGFIAALQPGSIVDTIAMVVAVSGLSIAKFWLGLVLMYLFALKLGWLPSFGYGDGGLKYLILPAAALGVSPMALLARTTRAAVLEIMTADFVRTARSKGMSETRVVKWHVMRNALVIILTTVGLQFGALMGQAVVVEKLFSWPGIGSLLVDSVLQRDIPAVQGSILVVVLFFLAVNLLIDVLYGVIDPRIRYA</sequence>
<feature type="transmembrane region" description="Helical" evidence="10">
    <location>
        <begin position="130"/>
        <end position="153"/>
    </location>
</feature>
<dbReference type="RefSeq" id="WP_063708800.1">
    <property type="nucleotide sequence ID" value="NZ_LUUB01000125.1"/>
</dbReference>
<dbReference type="Pfam" id="PF00528">
    <property type="entry name" value="BPD_transp_1"/>
    <property type="match status" value="1"/>
</dbReference>
<evidence type="ECO:0000256" key="9">
    <source>
        <dbReference type="ARBA" id="ARBA00041107"/>
    </source>
</evidence>
<comment type="similarity">
    <text evidence="2 10">Belongs to the binding-protein-dependent transport system permease family.</text>
</comment>
<feature type="transmembrane region" description="Helical" evidence="10">
    <location>
        <begin position="173"/>
        <end position="190"/>
    </location>
</feature>
<dbReference type="SUPFAM" id="SSF161098">
    <property type="entry name" value="MetI-like"/>
    <property type="match status" value="1"/>
</dbReference>
<dbReference type="PANTHER" id="PTHR43163">
    <property type="entry name" value="DIPEPTIDE TRANSPORT SYSTEM PERMEASE PROTEIN DPPB-RELATED"/>
    <property type="match status" value="1"/>
</dbReference>
<dbReference type="CDD" id="cd06261">
    <property type="entry name" value="TM_PBP2"/>
    <property type="match status" value="1"/>
</dbReference>
<evidence type="ECO:0000256" key="3">
    <source>
        <dbReference type="ARBA" id="ARBA00022448"/>
    </source>
</evidence>
<dbReference type="STRING" id="1505087.AYJ54_35090"/>
<proteinExistence type="inferred from homology"/>
<evidence type="ECO:0000313" key="12">
    <source>
        <dbReference type="EMBL" id="OAE97330.1"/>
    </source>
</evidence>
<feature type="transmembrane region" description="Helical" evidence="10">
    <location>
        <begin position="98"/>
        <end position="118"/>
    </location>
</feature>
<keyword evidence="7 10" id="KW-0472">Membrane</keyword>
<organism evidence="12 13">
    <name type="scientific">Bradyrhizobium centrolobii</name>
    <dbReference type="NCBI Taxonomy" id="1505087"/>
    <lineage>
        <taxon>Bacteria</taxon>
        <taxon>Pseudomonadati</taxon>
        <taxon>Pseudomonadota</taxon>
        <taxon>Alphaproteobacteria</taxon>
        <taxon>Hyphomicrobiales</taxon>
        <taxon>Nitrobacteraceae</taxon>
        <taxon>Bradyrhizobium</taxon>
    </lineage>
</organism>
<evidence type="ECO:0000256" key="5">
    <source>
        <dbReference type="ARBA" id="ARBA00022692"/>
    </source>
</evidence>
<keyword evidence="4" id="KW-1003">Cell membrane</keyword>
<keyword evidence="3 10" id="KW-0813">Transport</keyword>
<keyword evidence="5 10" id="KW-0812">Transmembrane</keyword>
<evidence type="ECO:0000259" key="11">
    <source>
        <dbReference type="PROSITE" id="PS50928"/>
    </source>
</evidence>
<feature type="transmembrane region" description="Helical" evidence="10">
    <location>
        <begin position="279"/>
        <end position="300"/>
    </location>
</feature>
<dbReference type="PANTHER" id="PTHR43163:SF5">
    <property type="entry name" value="GLUTATHIONE TRANSPORT SYSTEM PERMEASE PROTEIN GSIC"/>
    <property type="match status" value="1"/>
</dbReference>
<dbReference type="GO" id="GO:0055085">
    <property type="term" value="P:transmembrane transport"/>
    <property type="evidence" value="ECO:0007669"/>
    <property type="project" value="InterPro"/>
</dbReference>
<dbReference type="InterPro" id="IPR000515">
    <property type="entry name" value="MetI-like"/>
</dbReference>
<comment type="function">
    <text evidence="8">Part of the ABC transporter complex GsiABCD involved in glutathione import. Probably responsible for the translocation of the substrate across the membrane.</text>
</comment>
<evidence type="ECO:0000313" key="13">
    <source>
        <dbReference type="Proteomes" id="UP000076959"/>
    </source>
</evidence>
<evidence type="ECO:0000256" key="8">
    <source>
        <dbReference type="ARBA" id="ARBA00037215"/>
    </source>
</evidence>
<evidence type="ECO:0000256" key="4">
    <source>
        <dbReference type="ARBA" id="ARBA00022475"/>
    </source>
</evidence>
<feature type="transmembrane region" description="Helical" evidence="10">
    <location>
        <begin position="228"/>
        <end position="249"/>
    </location>
</feature>
<dbReference type="Proteomes" id="UP000076959">
    <property type="component" value="Unassembled WGS sequence"/>
</dbReference>